<name>A0A0W1A0P1_9GAMM</name>
<organism evidence="4 5">
    <name type="scientific">Legionella waltersii</name>
    <dbReference type="NCBI Taxonomy" id="66969"/>
    <lineage>
        <taxon>Bacteria</taxon>
        <taxon>Pseudomonadati</taxon>
        <taxon>Pseudomonadota</taxon>
        <taxon>Gammaproteobacteria</taxon>
        <taxon>Legionellales</taxon>
        <taxon>Legionellaceae</taxon>
        <taxon>Legionella</taxon>
    </lineage>
</organism>
<sequence length="304" mass="34985">MKKISTFLMLSLYLTTSVFADNKAHITNVKQLSSSSDNYPTVDPNNQFFLPNTLTKEIKSKVNEIKYKLYISLPKNYHSTTKRYPIIYLLDADYSFALAKQISEHLSDRNRISESIIVGIAYTNPNEYKKNRTRDYTPSYVASGGYGTEYQKYSGGAARFYQFIRSELIPYLSQHYRINRNSTFVGHSYGGLFGVYLLINHPEVFNQYIIVSPSLWYDNHLALKMAKRKRDFNLKQKTSACFIIGDQENKGEYLMIDDLKSLNETIIGKSHRNLNTSFSIINDMDHDTIFPGALSQGLMKVMIN</sequence>
<keyword evidence="5" id="KW-1185">Reference proteome</keyword>
<dbReference type="Pfam" id="PF00756">
    <property type="entry name" value="Esterase"/>
    <property type="match status" value="1"/>
</dbReference>
<dbReference type="Gene3D" id="3.40.50.1820">
    <property type="entry name" value="alpha/beta hydrolase"/>
    <property type="match status" value="1"/>
</dbReference>
<dbReference type="InterPro" id="IPR000801">
    <property type="entry name" value="Esterase-like"/>
</dbReference>
<evidence type="ECO:0000313" key="4">
    <source>
        <dbReference type="EMBL" id="KTD74907.1"/>
    </source>
</evidence>
<protein>
    <submittedName>
        <fullName evidence="4">Ferri-bacillibactin esterase BesA</fullName>
        <ecNumber evidence="4">3.1.-.-</ecNumber>
    </submittedName>
</protein>
<dbReference type="STRING" id="66969.Lwal_2948"/>
<evidence type="ECO:0000256" key="2">
    <source>
        <dbReference type="ARBA" id="ARBA00022801"/>
    </source>
</evidence>
<comment type="caution">
    <text evidence="4">The sequence shown here is derived from an EMBL/GenBank/DDBJ whole genome shotgun (WGS) entry which is preliminary data.</text>
</comment>
<dbReference type="AlphaFoldDB" id="A0A0W1A0P1"/>
<evidence type="ECO:0000313" key="5">
    <source>
        <dbReference type="Proteomes" id="UP000054729"/>
    </source>
</evidence>
<comment type="similarity">
    <text evidence="1">Belongs to the esterase D family.</text>
</comment>
<feature type="signal peptide" evidence="3">
    <location>
        <begin position="1"/>
        <end position="20"/>
    </location>
</feature>
<dbReference type="RefSeq" id="WP_058481558.1">
    <property type="nucleotide sequence ID" value="NZ_CAAAIQ010000010.1"/>
</dbReference>
<evidence type="ECO:0000256" key="1">
    <source>
        <dbReference type="ARBA" id="ARBA00005622"/>
    </source>
</evidence>
<dbReference type="InterPro" id="IPR052558">
    <property type="entry name" value="Siderophore_Hydrolase_D"/>
</dbReference>
<dbReference type="InterPro" id="IPR029058">
    <property type="entry name" value="AB_hydrolase_fold"/>
</dbReference>
<accession>A0A0W1A0P1</accession>
<dbReference type="PATRIC" id="fig|66969.6.peg.3201"/>
<dbReference type="PANTHER" id="PTHR40841:SF2">
    <property type="entry name" value="SIDEROPHORE-DEGRADING ESTERASE (EUROFUNG)"/>
    <property type="match status" value="1"/>
</dbReference>
<evidence type="ECO:0000256" key="3">
    <source>
        <dbReference type="SAM" id="SignalP"/>
    </source>
</evidence>
<dbReference type="PANTHER" id="PTHR40841">
    <property type="entry name" value="SIDEROPHORE TRIACETYLFUSARININE C ESTERASE"/>
    <property type="match status" value="1"/>
</dbReference>
<feature type="chain" id="PRO_5006919272" evidence="3">
    <location>
        <begin position="21"/>
        <end position="304"/>
    </location>
</feature>
<dbReference type="SUPFAM" id="SSF53474">
    <property type="entry name" value="alpha/beta-Hydrolases"/>
    <property type="match status" value="1"/>
</dbReference>
<dbReference type="GO" id="GO:0016788">
    <property type="term" value="F:hydrolase activity, acting on ester bonds"/>
    <property type="evidence" value="ECO:0007669"/>
    <property type="project" value="TreeGrafter"/>
</dbReference>
<gene>
    <name evidence="4" type="primary">besA</name>
    <name evidence="4" type="ORF">Lwal_2948</name>
</gene>
<proteinExistence type="inferred from homology"/>
<dbReference type="EMBL" id="LNZB01000060">
    <property type="protein sequence ID" value="KTD74907.1"/>
    <property type="molecule type" value="Genomic_DNA"/>
</dbReference>
<dbReference type="OrthoDB" id="6381520at2"/>
<dbReference type="EC" id="3.1.-.-" evidence="4"/>
<reference evidence="4 5" key="1">
    <citation type="submission" date="2015-11" db="EMBL/GenBank/DDBJ databases">
        <title>Genomic analysis of 38 Legionella species identifies large and diverse effector repertoires.</title>
        <authorList>
            <person name="Burstein D."/>
            <person name="Amaro F."/>
            <person name="Zusman T."/>
            <person name="Lifshitz Z."/>
            <person name="Cohen O."/>
            <person name="Gilbert J.A."/>
            <person name="Pupko T."/>
            <person name="Shuman H.A."/>
            <person name="Segal G."/>
        </authorList>
    </citation>
    <scope>NUCLEOTIDE SEQUENCE [LARGE SCALE GENOMIC DNA]</scope>
    <source>
        <strain evidence="4 5">ATCC 51914</strain>
    </source>
</reference>
<dbReference type="Proteomes" id="UP000054729">
    <property type="component" value="Unassembled WGS sequence"/>
</dbReference>
<keyword evidence="3" id="KW-0732">Signal</keyword>
<keyword evidence="2 4" id="KW-0378">Hydrolase</keyword>